<protein>
    <recommendedName>
        <fullName evidence="1">DUF7260 domain-containing protein</fullName>
    </recommendedName>
</protein>
<comment type="caution">
    <text evidence="2">The sequence shown here is derived from an EMBL/GenBank/DDBJ whole genome shotgun (WGS) entry which is preliminary data.</text>
</comment>
<gene>
    <name evidence="2" type="ORF">DM867_12880</name>
</gene>
<dbReference type="Pfam" id="PF23921">
    <property type="entry name" value="DUF7260"/>
    <property type="match status" value="1"/>
</dbReference>
<organism evidence="2 3">
    <name type="scientific">Halosegnis rubeus</name>
    <dbReference type="NCBI Taxonomy" id="2212850"/>
    <lineage>
        <taxon>Archaea</taxon>
        <taxon>Methanobacteriati</taxon>
        <taxon>Methanobacteriota</taxon>
        <taxon>Stenosarchaea group</taxon>
        <taxon>Halobacteria</taxon>
        <taxon>Halobacteriales</taxon>
        <taxon>Natronomonadaceae</taxon>
        <taxon>Halosegnis</taxon>
    </lineage>
</organism>
<keyword evidence="3" id="KW-1185">Reference proteome</keyword>
<dbReference type="InterPro" id="IPR055684">
    <property type="entry name" value="DUF7260"/>
</dbReference>
<accession>A0A5N5U246</accession>
<feature type="domain" description="DUF7260" evidence="1">
    <location>
        <begin position="2"/>
        <end position="58"/>
    </location>
</feature>
<evidence type="ECO:0000313" key="2">
    <source>
        <dbReference type="EMBL" id="KAB7512479.1"/>
    </source>
</evidence>
<reference evidence="2 3" key="1">
    <citation type="submission" date="2019-10" db="EMBL/GenBank/DDBJ databases">
        <title>Unraveling microbial dark matter from salterns through culturing: the case of the genus Halosegnis.</title>
        <authorList>
            <person name="Duran-Viseras A."/>
            <person name="Andrei A.-S."/>
            <person name="Vera-Gargallo B."/>
            <person name="Ghai R."/>
            <person name="Sanchez-Porro C."/>
            <person name="Ventosa A."/>
        </authorList>
    </citation>
    <scope>NUCLEOTIDE SEQUENCE [LARGE SCALE GENOMIC DNA]</scope>
    <source>
        <strain evidence="2 3">F18-79</strain>
    </source>
</reference>
<name>A0A5N5U246_9EURY</name>
<sequence>METVVRERQAFLDGTTNAGTAVGVSHRLFPSYLYQSFPDEHPALATVTRLSVACESCQRAVRAHLSWRA</sequence>
<dbReference type="EMBL" id="QKKZ01000009">
    <property type="protein sequence ID" value="KAB7512479.1"/>
    <property type="molecule type" value="Genomic_DNA"/>
</dbReference>
<proteinExistence type="predicted"/>
<dbReference type="Proteomes" id="UP000326865">
    <property type="component" value="Unassembled WGS sequence"/>
</dbReference>
<dbReference type="AlphaFoldDB" id="A0A5N5U246"/>
<evidence type="ECO:0000259" key="1">
    <source>
        <dbReference type="Pfam" id="PF23921"/>
    </source>
</evidence>
<evidence type="ECO:0000313" key="3">
    <source>
        <dbReference type="Proteomes" id="UP000326865"/>
    </source>
</evidence>